<evidence type="ECO:0000313" key="4">
    <source>
        <dbReference type="Proteomes" id="UP000410984"/>
    </source>
</evidence>
<evidence type="ECO:0000256" key="1">
    <source>
        <dbReference type="SAM" id="Coils"/>
    </source>
</evidence>
<feature type="coiled-coil region" evidence="1">
    <location>
        <begin position="64"/>
        <end position="144"/>
    </location>
</feature>
<accession>A0A509EHS2</accession>
<dbReference type="EMBL" id="CABFPH010000093">
    <property type="protein sequence ID" value="VUD73936.1"/>
    <property type="molecule type" value="Genomic_DNA"/>
</dbReference>
<keyword evidence="1" id="KW-0175">Coiled coil</keyword>
<organism evidence="3 4">
    <name type="scientific">Methylobacterium symbioticum</name>
    <dbReference type="NCBI Taxonomy" id="2584084"/>
    <lineage>
        <taxon>Bacteria</taxon>
        <taxon>Pseudomonadati</taxon>
        <taxon>Pseudomonadota</taxon>
        <taxon>Alphaproteobacteria</taxon>
        <taxon>Hyphomicrobiales</taxon>
        <taxon>Methylobacteriaceae</taxon>
        <taxon>Methylobacterium</taxon>
    </lineage>
</organism>
<evidence type="ECO:0000256" key="2">
    <source>
        <dbReference type="SAM" id="MobiDB-lite"/>
    </source>
</evidence>
<gene>
    <name evidence="3" type="ORF">MET9862_04558</name>
</gene>
<feature type="compositionally biased region" description="Basic and acidic residues" evidence="2">
    <location>
        <begin position="16"/>
        <end position="29"/>
    </location>
</feature>
<sequence>MMESAKKLHWAPPSRLEGRSRATEPDARPDAALSSILRVVRTTEDCTVLPPGAPASAQEWSTLIERVRAAASRAREVEAQAQEQDQRVQDLLERVREDVSAAGERVRAAEARVEAIQAQAEARIRAAEERAEAAEERARIAEEWLTRVHETITSEFAAFPETRTLG</sequence>
<dbReference type="AlphaFoldDB" id="A0A509EHS2"/>
<reference evidence="3 4" key="1">
    <citation type="submission" date="2019-06" db="EMBL/GenBank/DDBJ databases">
        <authorList>
            <person name="Rodrigo-Torres L."/>
            <person name="Arahal R. D."/>
            <person name="Lucena T."/>
        </authorList>
    </citation>
    <scope>NUCLEOTIDE SEQUENCE [LARGE SCALE GENOMIC DNA]</scope>
    <source>
        <strain evidence="3 4">SB0023/3</strain>
    </source>
</reference>
<protein>
    <submittedName>
        <fullName evidence="3">Uncharacterized protein</fullName>
    </submittedName>
</protein>
<feature type="region of interest" description="Disordered" evidence="2">
    <location>
        <begin position="1"/>
        <end position="30"/>
    </location>
</feature>
<keyword evidence="4" id="KW-1185">Reference proteome</keyword>
<dbReference type="Proteomes" id="UP000410984">
    <property type="component" value="Unassembled WGS sequence"/>
</dbReference>
<dbReference type="RefSeq" id="WP_244612858.1">
    <property type="nucleotide sequence ID" value="NZ_CABFPH010000093.1"/>
</dbReference>
<proteinExistence type="predicted"/>
<evidence type="ECO:0000313" key="3">
    <source>
        <dbReference type="EMBL" id="VUD73936.1"/>
    </source>
</evidence>
<name>A0A509EHS2_9HYPH</name>